<feature type="transmembrane region" description="Helical" evidence="8">
    <location>
        <begin position="303"/>
        <end position="325"/>
    </location>
</feature>
<evidence type="ECO:0000256" key="4">
    <source>
        <dbReference type="ARBA" id="ARBA00022960"/>
    </source>
</evidence>
<feature type="transmembrane region" description="Helical" evidence="8">
    <location>
        <begin position="337"/>
        <end position="356"/>
    </location>
</feature>
<feature type="transmembrane region" description="Helical" evidence="8">
    <location>
        <begin position="263"/>
        <end position="283"/>
    </location>
</feature>
<dbReference type="EMBL" id="CP019401">
    <property type="protein sequence ID" value="AQU80216.1"/>
    <property type="molecule type" value="Genomic_DNA"/>
</dbReference>
<comment type="similarity">
    <text evidence="8 9">Belongs to the MurJ/MviN family.</text>
</comment>
<dbReference type="Pfam" id="PF03023">
    <property type="entry name" value="MurJ"/>
    <property type="match status" value="1"/>
</dbReference>
<dbReference type="NCBIfam" id="TIGR01695">
    <property type="entry name" value="murJ_mviN"/>
    <property type="match status" value="1"/>
</dbReference>
<feature type="transmembrane region" description="Helical" evidence="8">
    <location>
        <begin position="457"/>
        <end position="486"/>
    </location>
</feature>
<accession>A0ABN4XKL7</accession>
<keyword evidence="7 8" id="KW-0472">Membrane</keyword>
<keyword evidence="2 8" id="KW-1003">Cell membrane</keyword>
<dbReference type="RefSeq" id="WP_071154239.1">
    <property type="nucleotide sequence ID" value="NZ_CP019401.1"/>
</dbReference>
<keyword evidence="8 9" id="KW-0961">Cell wall biogenesis/degradation</keyword>
<comment type="subcellular location">
    <subcellularLocation>
        <location evidence="1 8">Cell membrane</location>
        <topology evidence="1 8">Multi-pass membrane protein</topology>
    </subcellularLocation>
</comment>
<feature type="transmembrane region" description="Helical" evidence="8">
    <location>
        <begin position="180"/>
        <end position="201"/>
    </location>
</feature>
<feature type="transmembrane region" description="Helical" evidence="8">
    <location>
        <begin position="152"/>
        <end position="174"/>
    </location>
</feature>
<dbReference type="Proteomes" id="UP000189661">
    <property type="component" value="Chromosome"/>
</dbReference>
<keyword evidence="3 8" id="KW-0812">Transmembrane</keyword>
<evidence type="ECO:0000256" key="2">
    <source>
        <dbReference type="ARBA" id="ARBA00022475"/>
    </source>
</evidence>
<name>A0ABN4XKL7_9BACL</name>
<keyword evidence="5 8" id="KW-0573">Peptidoglycan synthesis</keyword>
<evidence type="ECO:0000256" key="5">
    <source>
        <dbReference type="ARBA" id="ARBA00022984"/>
    </source>
</evidence>
<keyword evidence="6 8" id="KW-1133">Transmembrane helix</keyword>
<feature type="transmembrane region" description="Helical" evidence="8">
    <location>
        <begin position="376"/>
        <end position="393"/>
    </location>
</feature>
<evidence type="ECO:0000313" key="10">
    <source>
        <dbReference type="EMBL" id="AQU80216.1"/>
    </source>
</evidence>
<keyword evidence="8 9" id="KW-0813">Transport</keyword>
<evidence type="ECO:0000256" key="9">
    <source>
        <dbReference type="PIRNR" id="PIRNR002869"/>
    </source>
</evidence>
<dbReference type="PANTHER" id="PTHR47019:SF1">
    <property type="entry name" value="LIPID II FLIPPASE MURJ"/>
    <property type="match status" value="1"/>
</dbReference>
<reference evidence="10 11" key="1">
    <citation type="submission" date="2017-01" db="EMBL/GenBank/DDBJ databases">
        <title>Planococcus faecalis genome complete sequence.</title>
        <authorList>
            <person name="Lee P.C."/>
        </authorList>
    </citation>
    <scope>NUCLEOTIDE SEQUENCE [LARGE SCALE GENOMIC DNA]</scope>
    <source>
        <strain evidence="10 11">AJ003</strain>
    </source>
</reference>
<gene>
    <name evidence="8" type="primary">murJ</name>
    <name evidence="10" type="ORF">AJGP001_13445</name>
</gene>
<dbReference type="PRINTS" id="PR01806">
    <property type="entry name" value="VIRFACTRMVIN"/>
</dbReference>
<comment type="function">
    <text evidence="8 9">Involved in peptidoglycan biosynthesis. Transports lipid-linked peptidoglycan precursors from the inner to the outer leaflet of the cytoplasmic membrane.</text>
</comment>
<feature type="transmembrane region" description="Helical" evidence="8">
    <location>
        <begin position="38"/>
        <end position="62"/>
    </location>
</feature>
<feature type="transmembrane region" description="Helical" evidence="8">
    <location>
        <begin position="399"/>
        <end position="418"/>
    </location>
</feature>
<feature type="transmembrane region" description="Helical" evidence="8">
    <location>
        <begin position="430"/>
        <end position="451"/>
    </location>
</feature>
<comment type="pathway">
    <text evidence="8">Cell wall biogenesis; peptidoglycan biosynthesis.</text>
</comment>
<feature type="transmembrane region" description="Helical" evidence="8">
    <location>
        <begin position="83"/>
        <end position="103"/>
    </location>
</feature>
<dbReference type="HAMAP" id="MF_02078">
    <property type="entry name" value="MurJ_MviN"/>
    <property type="match status" value="1"/>
</dbReference>
<evidence type="ECO:0000256" key="7">
    <source>
        <dbReference type="ARBA" id="ARBA00023136"/>
    </source>
</evidence>
<evidence type="ECO:0000256" key="8">
    <source>
        <dbReference type="HAMAP-Rule" id="MF_02078"/>
    </source>
</evidence>
<evidence type="ECO:0000256" key="3">
    <source>
        <dbReference type="ARBA" id="ARBA00022692"/>
    </source>
</evidence>
<evidence type="ECO:0000313" key="11">
    <source>
        <dbReference type="Proteomes" id="UP000189661"/>
    </source>
</evidence>
<dbReference type="CDD" id="cd13123">
    <property type="entry name" value="MATE_MurJ_like"/>
    <property type="match status" value="1"/>
</dbReference>
<dbReference type="InterPro" id="IPR004268">
    <property type="entry name" value="MurJ"/>
</dbReference>
<protein>
    <recommendedName>
        <fullName evidence="8">Probable lipid II flippase MurJ</fullName>
    </recommendedName>
</protein>
<dbReference type="PIRSF" id="PIRSF002869">
    <property type="entry name" value="MviN"/>
    <property type="match status" value="1"/>
</dbReference>
<dbReference type="InterPro" id="IPR051050">
    <property type="entry name" value="Lipid_II_flippase_MurJ/MviN"/>
</dbReference>
<feature type="transmembrane region" description="Helical" evidence="8">
    <location>
        <begin position="123"/>
        <end position="145"/>
    </location>
</feature>
<dbReference type="PANTHER" id="PTHR47019">
    <property type="entry name" value="LIPID II FLIPPASE MURJ"/>
    <property type="match status" value="1"/>
</dbReference>
<sequence>MKKTVLLLMGISIISGVFGFLRDVVLAYFYGASNISDAFLIAFTIPTAIFGIIGTGISTGYIPIYNQIEIRKEEGATNKFTNNILNILFVLITFIIFLGLSYTEFLVKIFASGFEGETLDLTVKLTGISLFAIYFSCLVALFTPYLQVKGSYFIPAISGFPMNLFLILFIILSYNSNLTMLSLGIVIALASQFFIYIPALYKKGFKYKYIFNLKDPDTKKMAYLALPAILGASVNQINSIVDITMASNLISGGISSLTYSSRITAFVQGIFVASLATVIFPIISKMAANNELLKLKKTVSKALIIISALVIPGAVGIMILAEPIVELIYGRGAFDSLALSMTSSALFFYAMGMIGFGFREILSKVFYSLQDTKTPVINASIAVVINIILNIILSKYMGLSGLALATSLSSIICSLLLYKSLTKKIGYLEVKYIYISFVKILAASILMGVAVKVTYFFLVSISGLILSLVFSVIIGLVVYVIIIYFLKIRDIDAFVLPFKKRTKSYLKDKRF</sequence>
<keyword evidence="4 8" id="KW-0133">Cell shape</keyword>
<organism evidence="10 11">
    <name type="scientific">Planococcus faecalis</name>
    <dbReference type="NCBI Taxonomy" id="1598147"/>
    <lineage>
        <taxon>Bacteria</taxon>
        <taxon>Bacillati</taxon>
        <taxon>Bacillota</taxon>
        <taxon>Bacilli</taxon>
        <taxon>Bacillales</taxon>
        <taxon>Caryophanaceae</taxon>
        <taxon>Planococcus</taxon>
    </lineage>
</organism>
<keyword evidence="11" id="KW-1185">Reference proteome</keyword>
<evidence type="ECO:0000256" key="1">
    <source>
        <dbReference type="ARBA" id="ARBA00004651"/>
    </source>
</evidence>
<evidence type="ECO:0000256" key="6">
    <source>
        <dbReference type="ARBA" id="ARBA00022989"/>
    </source>
</evidence>
<feature type="transmembrane region" description="Helical" evidence="8">
    <location>
        <begin position="222"/>
        <end position="243"/>
    </location>
</feature>
<proteinExistence type="inferred from homology"/>